<comment type="caution">
    <text evidence="2">The sequence shown here is derived from an EMBL/GenBank/DDBJ whole genome shotgun (WGS) entry which is preliminary data.</text>
</comment>
<feature type="region of interest" description="Disordered" evidence="1">
    <location>
        <begin position="120"/>
        <end position="213"/>
    </location>
</feature>
<organism evidence="2 3">
    <name type="scientific">Hevea brasiliensis</name>
    <name type="common">Para rubber tree</name>
    <name type="synonym">Siphonia brasiliensis</name>
    <dbReference type="NCBI Taxonomy" id="3981"/>
    <lineage>
        <taxon>Eukaryota</taxon>
        <taxon>Viridiplantae</taxon>
        <taxon>Streptophyta</taxon>
        <taxon>Embryophyta</taxon>
        <taxon>Tracheophyta</taxon>
        <taxon>Spermatophyta</taxon>
        <taxon>Magnoliopsida</taxon>
        <taxon>eudicotyledons</taxon>
        <taxon>Gunneridae</taxon>
        <taxon>Pentapetalae</taxon>
        <taxon>rosids</taxon>
        <taxon>fabids</taxon>
        <taxon>Malpighiales</taxon>
        <taxon>Euphorbiaceae</taxon>
        <taxon>Crotonoideae</taxon>
        <taxon>Micrandreae</taxon>
        <taxon>Hevea</taxon>
    </lineage>
</organism>
<dbReference type="Proteomes" id="UP000467840">
    <property type="component" value="Chromosome 14"/>
</dbReference>
<feature type="compositionally biased region" description="Basic and acidic residues" evidence="1">
    <location>
        <begin position="183"/>
        <end position="201"/>
    </location>
</feature>
<gene>
    <name evidence="2" type="ORF">GH714_032246</name>
</gene>
<evidence type="ECO:0000313" key="3">
    <source>
        <dbReference type="Proteomes" id="UP000467840"/>
    </source>
</evidence>
<keyword evidence="3" id="KW-1185">Reference proteome</keyword>
<protein>
    <submittedName>
        <fullName evidence="2">Uncharacterized protein</fullName>
    </submittedName>
</protein>
<name>A0A6A6MF49_HEVBR</name>
<evidence type="ECO:0000313" key="2">
    <source>
        <dbReference type="EMBL" id="KAF2312310.1"/>
    </source>
</evidence>
<feature type="compositionally biased region" description="Low complexity" evidence="1">
    <location>
        <begin position="147"/>
        <end position="172"/>
    </location>
</feature>
<evidence type="ECO:0000256" key="1">
    <source>
        <dbReference type="SAM" id="MobiDB-lite"/>
    </source>
</evidence>
<proteinExistence type="predicted"/>
<dbReference type="EMBL" id="JAAGAX010000006">
    <property type="protein sequence ID" value="KAF2312310.1"/>
    <property type="molecule type" value="Genomic_DNA"/>
</dbReference>
<accession>A0A6A6MF49</accession>
<dbReference type="AlphaFoldDB" id="A0A6A6MF49"/>
<sequence length="213" mass="22140">MIPPPRHASAPLSPLRLDSVRVGSYNSNFIPATSPTATFSDDVAWVGRGGRVGAASNSFPEGGLDMPAASRFPASGLTTVSVVNLPSGISGMLVNLDLSIFEVSFTLFSAKKAGVTAEVQNNRPIHSKPLKGKNTKLKGVPSRAEGGKAPPAASGAVSSANAKSAKAAKPPSQKNDNVTVAPSEKKGSDPLPEKDRKKESRCSSPRMQYDDKS</sequence>
<reference evidence="2 3" key="1">
    <citation type="journal article" date="2020" name="Mol. Plant">
        <title>The Chromosome-Based Rubber Tree Genome Provides New Insights into Spurge Genome Evolution and Rubber Biosynthesis.</title>
        <authorList>
            <person name="Liu J."/>
            <person name="Shi C."/>
            <person name="Shi C.C."/>
            <person name="Li W."/>
            <person name="Zhang Q.J."/>
            <person name="Zhang Y."/>
            <person name="Li K."/>
            <person name="Lu H.F."/>
            <person name="Shi C."/>
            <person name="Zhu S.T."/>
            <person name="Xiao Z.Y."/>
            <person name="Nan H."/>
            <person name="Yue Y."/>
            <person name="Zhu X.G."/>
            <person name="Wu Y."/>
            <person name="Hong X.N."/>
            <person name="Fan G.Y."/>
            <person name="Tong Y."/>
            <person name="Zhang D."/>
            <person name="Mao C.L."/>
            <person name="Liu Y.L."/>
            <person name="Hao S.J."/>
            <person name="Liu W.Q."/>
            <person name="Lv M.Q."/>
            <person name="Zhang H.B."/>
            <person name="Liu Y."/>
            <person name="Hu-Tang G.R."/>
            <person name="Wang J.P."/>
            <person name="Wang J.H."/>
            <person name="Sun Y.H."/>
            <person name="Ni S.B."/>
            <person name="Chen W.B."/>
            <person name="Zhang X.C."/>
            <person name="Jiao Y.N."/>
            <person name="Eichler E.E."/>
            <person name="Li G.H."/>
            <person name="Liu X."/>
            <person name="Gao L.Z."/>
        </authorList>
    </citation>
    <scope>NUCLEOTIDE SEQUENCE [LARGE SCALE GENOMIC DNA]</scope>
    <source>
        <strain evidence="3">cv. GT1</strain>
        <tissue evidence="2">Leaf</tissue>
    </source>
</reference>
<feature type="compositionally biased region" description="Basic residues" evidence="1">
    <location>
        <begin position="125"/>
        <end position="136"/>
    </location>
</feature>